<proteinExistence type="predicted"/>
<evidence type="ECO:0000313" key="2">
    <source>
        <dbReference type="Proteomes" id="UP000199477"/>
    </source>
</evidence>
<dbReference type="AlphaFoldDB" id="A0A1I2A2I0"/>
<keyword evidence="2" id="KW-1185">Reference proteome</keyword>
<evidence type="ECO:0000313" key="1">
    <source>
        <dbReference type="EMBL" id="SFE38121.1"/>
    </source>
</evidence>
<dbReference type="EMBL" id="FONH01000002">
    <property type="protein sequence ID" value="SFE38121.1"/>
    <property type="molecule type" value="Genomic_DNA"/>
</dbReference>
<organism evidence="1 2">
    <name type="scientific">Dyella marensis</name>
    <dbReference type="NCBI Taxonomy" id="500610"/>
    <lineage>
        <taxon>Bacteria</taxon>
        <taxon>Pseudomonadati</taxon>
        <taxon>Pseudomonadota</taxon>
        <taxon>Gammaproteobacteria</taxon>
        <taxon>Lysobacterales</taxon>
        <taxon>Rhodanobacteraceae</taxon>
        <taxon>Dyella</taxon>
    </lineage>
</organism>
<gene>
    <name evidence="1" type="ORF">SAMN02799615_00901</name>
</gene>
<reference evidence="2" key="1">
    <citation type="submission" date="2016-10" db="EMBL/GenBank/DDBJ databases">
        <authorList>
            <person name="Varghese N."/>
            <person name="Submissions S."/>
        </authorList>
    </citation>
    <scope>NUCLEOTIDE SEQUENCE [LARGE SCALE GENOMIC DNA]</scope>
    <source>
        <strain evidence="2">UNC178MFTsu3.1</strain>
    </source>
</reference>
<dbReference type="Proteomes" id="UP000199477">
    <property type="component" value="Unassembled WGS sequence"/>
</dbReference>
<sequence>MQQRGGALPKEWQSWPQDLPPRAALIRCCGHCTHFIPNPRNPAAGIGDCDIGRGNHFPMEQHNCSGFQRDTSK</sequence>
<protein>
    <submittedName>
        <fullName evidence="1">Uncharacterized protein</fullName>
    </submittedName>
</protein>
<dbReference type="RefSeq" id="WP_026636519.1">
    <property type="nucleotide sequence ID" value="NZ_FONH01000002.1"/>
</dbReference>
<name>A0A1I2A2I0_9GAMM</name>
<accession>A0A1I2A2I0</accession>
<dbReference type="STRING" id="500610.SAMN02799615_00901"/>